<dbReference type="RefSeq" id="XP_013410200.1">
    <property type="nucleotide sequence ID" value="XM_013554746.1"/>
</dbReference>
<proteinExistence type="inferred from homology"/>
<evidence type="ECO:0000256" key="3">
    <source>
        <dbReference type="ARBA" id="ARBA00022679"/>
    </source>
</evidence>
<organism evidence="5 6">
    <name type="scientific">Lingula anatina</name>
    <name type="common">Brachiopod</name>
    <name type="synonym">Lingula unguis</name>
    <dbReference type="NCBI Taxonomy" id="7574"/>
    <lineage>
        <taxon>Eukaryota</taxon>
        <taxon>Metazoa</taxon>
        <taxon>Spiralia</taxon>
        <taxon>Lophotrochozoa</taxon>
        <taxon>Brachiopoda</taxon>
        <taxon>Linguliformea</taxon>
        <taxon>Lingulata</taxon>
        <taxon>Lingulida</taxon>
        <taxon>Linguloidea</taxon>
        <taxon>Lingulidae</taxon>
        <taxon>Lingula</taxon>
    </lineage>
</organism>
<accession>A0A1S3JIG4</accession>
<dbReference type="PANTHER" id="PTHR44942:SF4">
    <property type="entry name" value="METHYLTRANSFERASE TYPE 11 DOMAIN-CONTAINING PROTEIN"/>
    <property type="match status" value="1"/>
</dbReference>
<dbReference type="GO" id="GO:0008757">
    <property type="term" value="F:S-adenosylmethionine-dependent methyltransferase activity"/>
    <property type="evidence" value="ECO:0007669"/>
    <property type="project" value="InterPro"/>
</dbReference>
<dbReference type="PANTHER" id="PTHR44942">
    <property type="entry name" value="METHYLTRANSF_11 DOMAIN-CONTAINING PROTEIN"/>
    <property type="match status" value="1"/>
</dbReference>
<evidence type="ECO:0000256" key="1">
    <source>
        <dbReference type="ARBA" id="ARBA00008361"/>
    </source>
</evidence>
<gene>
    <name evidence="6" type="primary">LOC106173575</name>
</gene>
<dbReference type="GO" id="GO:0032259">
    <property type="term" value="P:methylation"/>
    <property type="evidence" value="ECO:0007669"/>
    <property type="project" value="UniProtKB-KW"/>
</dbReference>
<dbReference type="InterPro" id="IPR013216">
    <property type="entry name" value="Methyltransf_11"/>
</dbReference>
<protein>
    <submittedName>
        <fullName evidence="6">Methyltransferase DDB_G0268948</fullName>
    </submittedName>
</protein>
<dbReference type="KEGG" id="lak:106173575"/>
<sequence>MADSNKSTAGIHYDQSTSEAYSLYRPLWTDTIVGRVMDYVGEKLPGPPTQAIDVGCGTGQFTTMLAPYFQRVIGLDPSPYQVENANKGCVPPNVTYQVGNAEKLPVPNDSADLVTAATAAHWFDMNDFYKESARILRPNGCLAVLYYDVIPDIHGSSNGDAIKRLLDEYFILLQDRNMWVEPAETNYVTHFARDVDAPFPKPFVDYTREDSLEIKKDISVAEILGYVKSWSSTGNLMKTCSDAGSILERLESSLRALWPDSHLITVTHPVWVRMARKS</sequence>
<evidence type="ECO:0000259" key="4">
    <source>
        <dbReference type="Pfam" id="PF08241"/>
    </source>
</evidence>
<dbReference type="InParanoid" id="A0A1S3JIG4"/>
<dbReference type="Pfam" id="PF08241">
    <property type="entry name" value="Methyltransf_11"/>
    <property type="match status" value="1"/>
</dbReference>
<dbReference type="GeneID" id="106173575"/>
<evidence type="ECO:0000313" key="6">
    <source>
        <dbReference type="RefSeq" id="XP_013410200.1"/>
    </source>
</evidence>
<dbReference type="InterPro" id="IPR029063">
    <property type="entry name" value="SAM-dependent_MTases_sf"/>
</dbReference>
<dbReference type="InterPro" id="IPR051052">
    <property type="entry name" value="Diverse_substrate_MTase"/>
</dbReference>
<evidence type="ECO:0000313" key="5">
    <source>
        <dbReference type="Proteomes" id="UP000085678"/>
    </source>
</evidence>
<keyword evidence="2 6" id="KW-0489">Methyltransferase</keyword>
<dbReference type="AlphaFoldDB" id="A0A1S3JIG4"/>
<dbReference type="Gene3D" id="3.40.50.150">
    <property type="entry name" value="Vaccinia Virus protein VP39"/>
    <property type="match status" value="1"/>
</dbReference>
<comment type="similarity">
    <text evidence="1">Belongs to the methyltransferase superfamily.</text>
</comment>
<dbReference type="Proteomes" id="UP000085678">
    <property type="component" value="Unplaced"/>
</dbReference>
<dbReference type="SUPFAM" id="SSF53335">
    <property type="entry name" value="S-adenosyl-L-methionine-dependent methyltransferases"/>
    <property type="match status" value="1"/>
</dbReference>
<dbReference type="OrthoDB" id="506498at2759"/>
<evidence type="ECO:0000256" key="2">
    <source>
        <dbReference type="ARBA" id="ARBA00022603"/>
    </source>
</evidence>
<feature type="domain" description="Methyltransferase type 11" evidence="4">
    <location>
        <begin position="52"/>
        <end position="143"/>
    </location>
</feature>
<reference evidence="6" key="1">
    <citation type="submission" date="2025-08" db="UniProtKB">
        <authorList>
            <consortium name="RefSeq"/>
        </authorList>
    </citation>
    <scope>IDENTIFICATION</scope>
    <source>
        <tissue evidence="6">Gonads</tissue>
    </source>
</reference>
<name>A0A1S3JIG4_LINAN</name>
<dbReference type="CDD" id="cd02440">
    <property type="entry name" value="AdoMet_MTases"/>
    <property type="match status" value="1"/>
</dbReference>
<keyword evidence="3" id="KW-0808">Transferase</keyword>
<keyword evidence="5" id="KW-1185">Reference proteome</keyword>